<dbReference type="PANTHER" id="PTHR22911:SF137">
    <property type="entry name" value="SOLUTE CARRIER FAMILY 35 MEMBER G2-RELATED"/>
    <property type="match status" value="1"/>
</dbReference>
<dbReference type="GO" id="GO:0016020">
    <property type="term" value="C:membrane"/>
    <property type="evidence" value="ECO:0007669"/>
    <property type="project" value="InterPro"/>
</dbReference>
<feature type="transmembrane region" description="Helical" evidence="1">
    <location>
        <begin position="12"/>
        <end position="30"/>
    </location>
</feature>
<dbReference type="PANTHER" id="PTHR22911">
    <property type="entry name" value="ACYL-MALONYL CONDENSING ENZYME-RELATED"/>
    <property type="match status" value="1"/>
</dbReference>
<comment type="caution">
    <text evidence="3">The sequence shown here is derived from an EMBL/GenBank/DDBJ whole genome shotgun (WGS) entry which is preliminary data.</text>
</comment>
<dbReference type="Pfam" id="PF00892">
    <property type="entry name" value="EamA"/>
    <property type="match status" value="1"/>
</dbReference>
<keyword evidence="1" id="KW-0812">Transmembrane</keyword>
<evidence type="ECO:0000313" key="3">
    <source>
        <dbReference type="EMBL" id="GAH63465.1"/>
    </source>
</evidence>
<evidence type="ECO:0000259" key="2">
    <source>
        <dbReference type="Pfam" id="PF00892"/>
    </source>
</evidence>
<dbReference type="AlphaFoldDB" id="X1I2F9"/>
<accession>X1I2F9</accession>
<gene>
    <name evidence="3" type="ORF">S03H2_44455</name>
</gene>
<dbReference type="InterPro" id="IPR000620">
    <property type="entry name" value="EamA_dom"/>
</dbReference>
<dbReference type="SUPFAM" id="SSF103481">
    <property type="entry name" value="Multidrug resistance efflux transporter EmrE"/>
    <property type="match status" value="2"/>
</dbReference>
<feature type="transmembrane region" description="Helical" evidence="1">
    <location>
        <begin position="115"/>
        <end position="139"/>
    </location>
</feature>
<keyword evidence="1" id="KW-0472">Membrane</keyword>
<feature type="domain" description="EamA" evidence="2">
    <location>
        <begin position="51"/>
        <end position="187"/>
    </location>
</feature>
<protein>
    <recommendedName>
        <fullName evidence="2">EamA domain-containing protein</fullName>
    </recommendedName>
</protein>
<proteinExistence type="predicted"/>
<keyword evidence="1" id="KW-1133">Transmembrane helix</keyword>
<feature type="transmembrane region" description="Helical" evidence="1">
    <location>
        <begin position="145"/>
        <end position="164"/>
    </location>
</feature>
<dbReference type="InterPro" id="IPR037185">
    <property type="entry name" value="EmrE-like"/>
</dbReference>
<feature type="transmembrane region" description="Helical" evidence="1">
    <location>
        <begin position="80"/>
        <end position="99"/>
    </location>
</feature>
<dbReference type="EMBL" id="BARU01027798">
    <property type="protein sequence ID" value="GAH63465.1"/>
    <property type="molecule type" value="Genomic_DNA"/>
</dbReference>
<organism evidence="3">
    <name type="scientific">marine sediment metagenome</name>
    <dbReference type="NCBI Taxonomy" id="412755"/>
    <lineage>
        <taxon>unclassified sequences</taxon>
        <taxon>metagenomes</taxon>
        <taxon>ecological metagenomes</taxon>
    </lineage>
</organism>
<name>X1I2F9_9ZZZZ</name>
<evidence type="ECO:0000256" key="1">
    <source>
        <dbReference type="SAM" id="Phobius"/>
    </source>
</evidence>
<dbReference type="Gene3D" id="1.10.3730.20">
    <property type="match status" value="1"/>
</dbReference>
<sequence>MCSALLLGERISVLMMSGMLLVFVGIYLVARSEGSTGGGASGDVSSRHITRGVLMALGTAASYGIEGVLVSLGAQDVSALVANSVRVPVVAVVASLIAWRRGKWAQACRLDRRTVGLLVLAGVLGWGLAGSLWVAAIQYAGPSKAAIIGSTAPLFGIPLSMLFLREKPTRYTLAGTVLTVAGIVLVV</sequence>
<reference evidence="3" key="1">
    <citation type="journal article" date="2014" name="Front. Microbiol.">
        <title>High frequency of phylogenetically diverse reductive dehalogenase-homologous genes in deep subseafloor sedimentary metagenomes.</title>
        <authorList>
            <person name="Kawai M."/>
            <person name="Futagami T."/>
            <person name="Toyoda A."/>
            <person name="Takaki Y."/>
            <person name="Nishi S."/>
            <person name="Hori S."/>
            <person name="Arai W."/>
            <person name="Tsubouchi T."/>
            <person name="Morono Y."/>
            <person name="Uchiyama I."/>
            <person name="Ito T."/>
            <person name="Fujiyama A."/>
            <person name="Inagaki F."/>
            <person name="Takami H."/>
        </authorList>
    </citation>
    <scope>NUCLEOTIDE SEQUENCE</scope>
    <source>
        <strain evidence="3">Expedition CK06-06</strain>
    </source>
</reference>